<dbReference type="InterPro" id="IPR042272">
    <property type="entry name" value="ATP12_ATP_synth-F1-assembly_N"/>
</dbReference>
<dbReference type="RefSeq" id="WP_135246075.1">
    <property type="nucleotide sequence ID" value="NZ_SIHO01000002.1"/>
</dbReference>
<keyword evidence="2" id="KW-0809">Transit peptide</keyword>
<dbReference type="InterPro" id="IPR023335">
    <property type="entry name" value="ATP12_ortho_dom_sf"/>
</dbReference>
<dbReference type="InterPro" id="IPR011419">
    <property type="entry name" value="ATP12_ATP_synth-F1-assembly"/>
</dbReference>
<keyword evidence="3" id="KW-0143">Chaperone</keyword>
<protein>
    <submittedName>
        <fullName evidence="4">ATPase</fullName>
    </submittedName>
</protein>
<dbReference type="PANTHER" id="PTHR21013:SF10">
    <property type="entry name" value="ATP SYNTHASE MITOCHONDRIAL F1 COMPLEX ASSEMBLY FACTOR 2"/>
    <property type="match status" value="1"/>
</dbReference>
<dbReference type="EMBL" id="SIHO01000002">
    <property type="protein sequence ID" value="TFU03483.1"/>
    <property type="molecule type" value="Genomic_DNA"/>
</dbReference>
<dbReference type="PANTHER" id="PTHR21013">
    <property type="entry name" value="ATP SYNTHASE MITOCHONDRIAL F1 COMPLEX ASSEMBLY FACTOR 2/ATP12 PROTEIN, MITOCHONDRIAL PRECURSOR"/>
    <property type="match status" value="1"/>
</dbReference>
<organism evidence="4 5">
    <name type="scientific">Glacieibacterium arshaanense</name>
    <dbReference type="NCBI Taxonomy" id="2511025"/>
    <lineage>
        <taxon>Bacteria</taxon>
        <taxon>Pseudomonadati</taxon>
        <taxon>Pseudomonadota</taxon>
        <taxon>Alphaproteobacteria</taxon>
        <taxon>Sphingomonadales</taxon>
        <taxon>Sphingosinicellaceae</taxon>
        <taxon>Glacieibacterium</taxon>
    </lineage>
</organism>
<dbReference type="AlphaFoldDB" id="A0A4Y9ENQ9"/>
<dbReference type="Pfam" id="PF07542">
    <property type="entry name" value="ATP12"/>
    <property type="match status" value="1"/>
</dbReference>
<gene>
    <name evidence="4" type="ORF">EUV02_09970</name>
</gene>
<dbReference type="Gene3D" id="1.10.3580.10">
    <property type="entry name" value="ATP12 ATPase"/>
    <property type="match status" value="1"/>
</dbReference>
<sequence>MKRFYKVVAVTDTLGITLDGKPVRTPARVELRLPTRALADAVAAEWDAQETEIKPEAMVLTGLANAAIDRIEPARADYAQGLAAYAESDLLCYRAEAPPALVALQAEKWNPWLAWATARYDVAFTVTAGIIHTPQPPATCARIAAAYAGFDAFTLAALSAAVTIAGSAILGLAFGARAIDADTLWQAGELEEIWQAEQWGLDPLAIPAREARQRSLAAAERLLSLLA</sequence>
<dbReference type="Proteomes" id="UP000297737">
    <property type="component" value="Unassembled WGS sequence"/>
</dbReference>
<evidence type="ECO:0000313" key="5">
    <source>
        <dbReference type="Proteomes" id="UP000297737"/>
    </source>
</evidence>
<dbReference type="OrthoDB" id="9797825at2"/>
<dbReference type="GO" id="GO:0043461">
    <property type="term" value="P:proton-transporting ATP synthase complex assembly"/>
    <property type="evidence" value="ECO:0007669"/>
    <property type="project" value="InterPro"/>
</dbReference>
<dbReference type="Gene3D" id="3.30.2180.10">
    <property type="entry name" value="ATP12-like"/>
    <property type="match status" value="1"/>
</dbReference>
<dbReference type="SUPFAM" id="SSF160909">
    <property type="entry name" value="ATP12-like"/>
    <property type="match status" value="1"/>
</dbReference>
<name>A0A4Y9ENQ9_9SPHN</name>
<evidence type="ECO:0000256" key="3">
    <source>
        <dbReference type="ARBA" id="ARBA00023186"/>
    </source>
</evidence>
<evidence type="ECO:0000313" key="4">
    <source>
        <dbReference type="EMBL" id="TFU03483.1"/>
    </source>
</evidence>
<keyword evidence="5" id="KW-1185">Reference proteome</keyword>
<comment type="similarity">
    <text evidence="1">Belongs to the ATP12 family.</text>
</comment>
<evidence type="ECO:0000256" key="2">
    <source>
        <dbReference type="ARBA" id="ARBA00022946"/>
    </source>
</evidence>
<reference evidence="4 5" key="1">
    <citation type="submission" date="2019-02" db="EMBL/GenBank/DDBJ databases">
        <title>Polymorphobacter sp. isolated from the lake at the Tibet of China.</title>
        <authorList>
            <person name="Li A."/>
        </authorList>
    </citation>
    <scope>NUCLEOTIDE SEQUENCE [LARGE SCALE GENOMIC DNA]</scope>
    <source>
        <strain evidence="4 5">DJ1R-1</strain>
    </source>
</reference>
<evidence type="ECO:0000256" key="1">
    <source>
        <dbReference type="ARBA" id="ARBA00008231"/>
    </source>
</evidence>
<accession>A0A4Y9ENQ9</accession>
<comment type="caution">
    <text evidence="4">The sequence shown here is derived from an EMBL/GenBank/DDBJ whole genome shotgun (WGS) entry which is preliminary data.</text>
</comment>
<proteinExistence type="inferred from homology"/>